<dbReference type="EMBL" id="LOXM01000156">
    <property type="protein sequence ID" value="KVG63445.1"/>
    <property type="molecule type" value="Genomic_DNA"/>
</dbReference>
<reference evidence="2 3" key="1">
    <citation type="submission" date="2015-11" db="EMBL/GenBank/DDBJ databases">
        <title>Expanding the genomic diversity of Burkholderia species for the development of highly accurate diagnostics.</title>
        <authorList>
            <person name="Sahl J."/>
            <person name="Keim P."/>
            <person name="Wagner D."/>
        </authorList>
    </citation>
    <scope>NUCLEOTIDE SEQUENCE [LARGE SCALE GENOMIC DNA]</scope>
    <source>
        <strain evidence="2 3">MSMB2036</strain>
    </source>
</reference>
<name>A0A103R914_9BURK</name>
<organism evidence="2 3">
    <name type="scientific">Burkholderia ubonensis</name>
    <dbReference type="NCBI Taxonomy" id="101571"/>
    <lineage>
        <taxon>Bacteria</taxon>
        <taxon>Pseudomonadati</taxon>
        <taxon>Pseudomonadota</taxon>
        <taxon>Betaproteobacteria</taxon>
        <taxon>Burkholderiales</taxon>
        <taxon>Burkholderiaceae</taxon>
        <taxon>Burkholderia</taxon>
        <taxon>Burkholderia cepacia complex</taxon>
    </lineage>
</organism>
<comment type="caution">
    <text evidence="2">The sequence shown here is derived from an EMBL/GenBank/DDBJ whole genome shotgun (WGS) entry which is preliminary data.</text>
</comment>
<protein>
    <submittedName>
        <fullName evidence="2">Uncharacterized protein</fullName>
    </submittedName>
</protein>
<evidence type="ECO:0000313" key="3">
    <source>
        <dbReference type="Proteomes" id="UP000064029"/>
    </source>
</evidence>
<evidence type="ECO:0000256" key="1">
    <source>
        <dbReference type="SAM" id="MobiDB-lite"/>
    </source>
</evidence>
<gene>
    <name evidence="2" type="ORF">WJ33_03430</name>
</gene>
<feature type="compositionally biased region" description="Low complexity" evidence="1">
    <location>
        <begin position="216"/>
        <end position="226"/>
    </location>
</feature>
<sequence>MAPPVFRRRLDARDKGILLRSDIEWLQQGVPIIPEGYVLPNVTLQCIETWETEQSEGFILERMREQAKTVPWLHPSRLNSERDRWPLPTRLLGIDMLLVDSDGIPVPVPLTIRELAGAFEQYLGKVHSKRKIPDWERIFQKPIKAMESAKIATTQGRAGGWKPVEAGIVLREEYDYPWVSLNRAFRLHELLRLWWPAWASETRHRGNEKVDEPESEPSSASPFAEK</sequence>
<dbReference type="Proteomes" id="UP000064029">
    <property type="component" value="Unassembled WGS sequence"/>
</dbReference>
<evidence type="ECO:0000313" key="2">
    <source>
        <dbReference type="EMBL" id="KVG63445.1"/>
    </source>
</evidence>
<dbReference type="AlphaFoldDB" id="A0A103R914"/>
<feature type="region of interest" description="Disordered" evidence="1">
    <location>
        <begin position="205"/>
        <end position="226"/>
    </location>
</feature>
<accession>A0A103R914</accession>
<proteinExistence type="predicted"/>